<proteinExistence type="predicted"/>
<feature type="compositionally biased region" description="Low complexity" evidence="1">
    <location>
        <begin position="47"/>
        <end position="56"/>
    </location>
</feature>
<accession>A0A0A2VIV2</accession>
<comment type="caution">
    <text evidence="2">The sequence shown here is derived from an EMBL/GenBank/DDBJ whole genome shotgun (WGS) entry which is preliminary data.</text>
</comment>
<dbReference type="eggNOG" id="ENOG502SM1Y">
    <property type="taxonomic scope" value="Eukaryota"/>
</dbReference>
<dbReference type="Proteomes" id="UP000030106">
    <property type="component" value="Unassembled WGS sequence"/>
</dbReference>
<organism evidence="2 3">
    <name type="scientific">Beauveria bassiana D1-5</name>
    <dbReference type="NCBI Taxonomy" id="1245745"/>
    <lineage>
        <taxon>Eukaryota</taxon>
        <taxon>Fungi</taxon>
        <taxon>Dikarya</taxon>
        <taxon>Ascomycota</taxon>
        <taxon>Pezizomycotina</taxon>
        <taxon>Sordariomycetes</taxon>
        <taxon>Hypocreomycetidae</taxon>
        <taxon>Hypocreales</taxon>
        <taxon>Cordycipitaceae</taxon>
        <taxon>Beauveria</taxon>
    </lineage>
</organism>
<gene>
    <name evidence="2" type="ORF">BBAD15_g8484</name>
</gene>
<evidence type="ECO:0000313" key="2">
    <source>
        <dbReference type="EMBL" id="KGQ06217.1"/>
    </source>
</evidence>
<dbReference type="AlphaFoldDB" id="A0A0A2VIV2"/>
<protein>
    <submittedName>
        <fullName evidence="2">Uncharacterized protein</fullName>
    </submittedName>
</protein>
<feature type="region of interest" description="Disordered" evidence="1">
    <location>
        <begin position="47"/>
        <end position="90"/>
    </location>
</feature>
<dbReference type="STRING" id="1245745.A0A0A2VIV2"/>
<name>A0A0A2VIV2_BEABA</name>
<dbReference type="HOGENOM" id="CLU_022339_0_0_1"/>
<sequence>MDDLCTLDRDALAIELAVAADYKILPVNPSDHLIPRLPYRFAPVTSSISVPPSSQSARASPDTKSSREPDSPVVPPARPSSTPYPFTDTKEAADSSTLDFALALALDHITTSPAADETSKQRRPAAHFTRLPIEIHEAILDHLLGVSPKICPRSGLWSPNVAGSLGSSLRSSRRREMTRLALISPTWRILVQQRLYRHLKLKGTVGSINQAIVHFAGPGQHLADHVRHIEIWFPVFQPSHGPLALSDTSLLPVILTDDLSAASYALAGNNCTLEDVFKFVSFVLPRTRVLTLEGGERRKAPQVVHFNYNRRCLHPEPTLPLIPSVTTLVTKGQWNLMRDHSDFVSILGALPNLEEWQGAYSKPKSKSYITVSGFMPFIPASIKHLSLCLENDYRREAVVPAFYAKASHQTHICAVLGNIIPRLEQFSYTGRICHHFFQVASQSAVAPSRLRSIDITLKNCCRHSNIFSDSGSGIQDMGFIEAFEKLVISGIRSLARFQRVEYLRIRFVDLGWYTHYGYQYLPSLLIRSIDSIIPALNPYFLFQRGECSGVWSRDICNEMATARPTAKFRDLSENFGYISYGKDGRILISPENPRARITSLKISNYQIFSTRAVIL</sequence>
<evidence type="ECO:0000256" key="1">
    <source>
        <dbReference type="SAM" id="MobiDB-lite"/>
    </source>
</evidence>
<reference evidence="2 3" key="1">
    <citation type="submission" date="2012-10" db="EMBL/GenBank/DDBJ databases">
        <title>Genome sequencing and analysis of entomopathogenic fungi Beauveria bassiana D1-5.</title>
        <authorList>
            <person name="Li Q."/>
            <person name="Wang L."/>
            <person name="Zhang Z."/>
            <person name="Wang Q."/>
            <person name="Ren J."/>
            <person name="Wang M."/>
            <person name="Xu W."/>
            <person name="Wang J."/>
            <person name="Lu Y."/>
            <person name="Du Q."/>
            <person name="Sun Z."/>
        </authorList>
    </citation>
    <scope>NUCLEOTIDE SEQUENCE [LARGE SCALE GENOMIC DNA]</scope>
    <source>
        <strain evidence="2 3">D1-5</strain>
    </source>
</reference>
<evidence type="ECO:0000313" key="3">
    <source>
        <dbReference type="Proteomes" id="UP000030106"/>
    </source>
</evidence>
<dbReference type="OrthoDB" id="5281682at2759"/>
<dbReference type="EMBL" id="ANFO01000849">
    <property type="protein sequence ID" value="KGQ06217.1"/>
    <property type="molecule type" value="Genomic_DNA"/>
</dbReference>